<feature type="chain" id="PRO_5015094665" evidence="2">
    <location>
        <begin position="22"/>
        <end position="140"/>
    </location>
</feature>
<dbReference type="GeneID" id="20346968"/>
<dbReference type="Proteomes" id="UP000006039">
    <property type="component" value="Unassembled WGS sequence"/>
</dbReference>
<gene>
    <name evidence="4" type="primary">20346968</name>
    <name evidence="3" type="ORF">GGTG_06510</name>
</gene>
<protein>
    <submittedName>
        <fullName evidence="3 4">Uncharacterized protein</fullName>
    </submittedName>
</protein>
<keyword evidence="2" id="KW-0732">Signal</keyword>
<evidence type="ECO:0000256" key="1">
    <source>
        <dbReference type="SAM" id="MobiDB-lite"/>
    </source>
</evidence>
<evidence type="ECO:0000313" key="5">
    <source>
        <dbReference type="Proteomes" id="UP000006039"/>
    </source>
</evidence>
<evidence type="ECO:0000313" key="3">
    <source>
        <dbReference type="EMBL" id="EJT76593.1"/>
    </source>
</evidence>
<reference evidence="4" key="4">
    <citation type="journal article" date="2015" name="G3 (Bethesda)">
        <title>Genome sequences of three phytopathogenic species of the Magnaporthaceae family of fungi.</title>
        <authorList>
            <person name="Okagaki L.H."/>
            <person name="Nunes C.C."/>
            <person name="Sailsbery J."/>
            <person name="Clay B."/>
            <person name="Brown D."/>
            <person name="John T."/>
            <person name="Oh Y."/>
            <person name="Young N."/>
            <person name="Fitzgerald M."/>
            <person name="Haas B.J."/>
            <person name="Zeng Q."/>
            <person name="Young S."/>
            <person name="Adiconis X."/>
            <person name="Fan L."/>
            <person name="Levin J.Z."/>
            <person name="Mitchell T.K."/>
            <person name="Okubara P.A."/>
            <person name="Farman M.L."/>
            <person name="Kohn L.M."/>
            <person name="Birren B."/>
            <person name="Ma L.-J."/>
            <person name="Dean R.A."/>
        </authorList>
    </citation>
    <scope>NUCLEOTIDE SEQUENCE</scope>
    <source>
        <strain evidence="4">R3-111a-1</strain>
    </source>
</reference>
<dbReference type="RefSeq" id="XP_009222593.1">
    <property type="nucleotide sequence ID" value="XM_009224329.1"/>
</dbReference>
<sequence length="140" mass="14902">MHPTKITTLMALLAIGAPAMGRAVDAPIPNRASPTAPRGAVTKPVKLIFARDDSSALDARAPRTVFTPIKGPVNLPILGRDDPSALEARAPQFLKPIKGPGNIKLLVLGRDDSLLLEAGSSPKLFNPHEPPQQGSLWPRR</sequence>
<feature type="region of interest" description="Disordered" evidence="1">
    <location>
        <begin position="118"/>
        <end position="140"/>
    </location>
</feature>
<dbReference type="EMBL" id="GL385397">
    <property type="protein sequence ID" value="EJT76593.1"/>
    <property type="molecule type" value="Genomic_DNA"/>
</dbReference>
<feature type="signal peptide" evidence="2">
    <location>
        <begin position="1"/>
        <end position="21"/>
    </location>
</feature>
<dbReference type="EnsemblFungi" id="EJT76593">
    <property type="protein sequence ID" value="EJT76593"/>
    <property type="gene ID" value="GGTG_06510"/>
</dbReference>
<dbReference type="AlphaFoldDB" id="J3NZ10"/>
<reference evidence="5" key="1">
    <citation type="submission" date="2010-07" db="EMBL/GenBank/DDBJ databases">
        <title>The genome sequence of Gaeumannomyces graminis var. tritici strain R3-111a-1.</title>
        <authorList>
            <consortium name="The Broad Institute Genome Sequencing Platform"/>
            <person name="Ma L.-J."/>
            <person name="Dead R."/>
            <person name="Young S."/>
            <person name="Zeng Q."/>
            <person name="Koehrsen M."/>
            <person name="Alvarado L."/>
            <person name="Berlin A."/>
            <person name="Chapman S.B."/>
            <person name="Chen Z."/>
            <person name="Freedman E."/>
            <person name="Gellesch M."/>
            <person name="Goldberg J."/>
            <person name="Griggs A."/>
            <person name="Gujja S."/>
            <person name="Heilman E.R."/>
            <person name="Heiman D."/>
            <person name="Hepburn T."/>
            <person name="Howarth C."/>
            <person name="Jen D."/>
            <person name="Larson L."/>
            <person name="Mehta T."/>
            <person name="Neiman D."/>
            <person name="Pearson M."/>
            <person name="Roberts A."/>
            <person name="Saif S."/>
            <person name="Shea T."/>
            <person name="Shenoy N."/>
            <person name="Sisk P."/>
            <person name="Stolte C."/>
            <person name="Sykes S."/>
            <person name="Walk T."/>
            <person name="White J."/>
            <person name="Yandava C."/>
            <person name="Haas B."/>
            <person name="Nusbaum C."/>
            <person name="Birren B."/>
        </authorList>
    </citation>
    <scope>NUCLEOTIDE SEQUENCE [LARGE SCALE GENOMIC DNA]</scope>
    <source>
        <strain evidence="5">R3-111a-1</strain>
    </source>
</reference>
<name>J3NZ10_GAET3</name>
<reference evidence="4" key="5">
    <citation type="submission" date="2018-04" db="UniProtKB">
        <authorList>
            <consortium name="EnsemblFungi"/>
        </authorList>
    </citation>
    <scope>IDENTIFICATION</scope>
    <source>
        <strain evidence="4">R3-111a-1</strain>
    </source>
</reference>
<reference evidence="3" key="3">
    <citation type="submission" date="2010-09" db="EMBL/GenBank/DDBJ databases">
        <title>Annotation of Gaeumannomyces graminis var. tritici R3-111a-1.</title>
        <authorList>
            <consortium name="The Broad Institute Genome Sequencing Platform"/>
            <person name="Ma L.-J."/>
            <person name="Dead R."/>
            <person name="Young S.K."/>
            <person name="Zeng Q."/>
            <person name="Gargeya S."/>
            <person name="Fitzgerald M."/>
            <person name="Haas B."/>
            <person name="Abouelleil A."/>
            <person name="Alvarado L."/>
            <person name="Arachchi H.M."/>
            <person name="Berlin A."/>
            <person name="Brown A."/>
            <person name="Chapman S.B."/>
            <person name="Chen Z."/>
            <person name="Dunbar C."/>
            <person name="Freedman E."/>
            <person name="Gearin G."/>
            <person name="Gellesch M."/>
            <person name="Goldberg J."/>
            <person name="Griggs A."/>
            <person name="Gujja S."/>
            <person name="Heiman D."/>
            <person name="Howarth C."/>
            <person name="Larson L."/>
            <person name="Lui A."/>
            <person name="MacDonald P.J.P."/>
            <person name="Mehta T."/>
            <person name="Montmayeur A."/>
            <person name="Murphy C."/>
            <person name="Neiman D."/>
            <person name="Pearson M."/>
            <person name="Priest M."/>
            <person name="Roberts A."/>
            <person name="Saif S."/>
            <person name="Shea T."/>
            <person name="Shenoy N."/>
            <person name="Sisk P."/>
            <person name="Stolte C."/>
            <person name="Sykes S."/>
            <person name="Yandava C."/>
            <person name="Wortman J."/>
            <person name="Nusbaum C."/>
            <person name="Birren B."/>
        </authorList>
    </citation>
    <scope>NUCLEOTIDE SEQUENCE</scope>
    <source>
        <strain evidence="3">R3-111a-1</strain>
    </source>
</reference>
<dbReference type="VEuPathDB" id="FungiDB:GGTG_06510"/>
<evidence type="ECO:0000313" key="4">
    <source>
        <dbReference type="EnsemblFungi" id="EJT76593"/>
    </source>
</evidence>
<organism evidence="3">
    <name type="scientific">Gaeumannomyces tritici (strain R3-111a-1)</name>
    <name type="common">Wheat and barley take-all root rot fungus</name>
    <name type="synonym">Gaeumannomyces graminis var. tritici</name>
    <dbReference type="NCBI Taxonomy" id="644352"/>
    <lineage>
        <taxon>Eukaryota</taxon>
        <taxon>Fungi</taxon>
        <taxon>Dikarya</taxon>
        <taxon>Ascomycota</taxon>
        <taxon>Pezizomycotina</taxon>
        <taxon>Sordariomycetes</taxon>
        <taxon>Sordariomycetidae</taxon>
        <taxon>Magnaporthales</taxon>
        <taxon>Magnaporthaceae</taxon>
        <taxon>Gaeumannomyces</taxon>
    </lineage>
</organism>
<proteinExistence type="predicted"/>
<accession>J3NZ10</accession>
<reference evidence="3" key="2">
    <citation type="submission" date="2010-07" db="EMBL/GenBank/DDBJ databases">
        <authorList>
            <consortium name="The Broad Institute Genome Sequencing Platform"/>
            <consortium name="Broad Institute Genome Sequencing Center for Infectious Disease"/>
            <person name="Ma L.-J."/>
            <person name="Dead R."/>
            <person name="Young S."/>
            <person name="Zeng Q."/>
            <person name="Koehrsen M."/>
            <person name="Alvarado L."/>
            <person name="Berlin A."/>
            <person name="Chapman S.B."/>
            <person name="Chen Z."/>
            <person name="Freedman E."/>
            <person name="Gellesch M."/>
            <person name="Goldberg J."/>
            <person name="Griggs A."/>
            <person name="Gujja S."/>
            <person name="Heilman E.R."/>
            <person name="Heiman D."/>
            <person name="Hepburn T."/>
            <person name="Howarth C."/>
            <person name="Jen D."/>
            <person name="Larson L."/>
            <person name="Mehta T."/>
            <person name="Neiman D."/>
            <person name="Pearson M."/>
            <person name="Roberts A."/>
            <person name="Saif S."/>
            <person name="Shea T."/>
            <person name="Shenoy N."/>
            <person name="Sisk P."/>
            <person name="Stolte C."/>
            <person name="Sykes S."/>
            <person name="Walk T."/>
            <person name="White J."/>
            <person name="Yandava C."/>
            <person name="Haas B."/>
            <person name="Nusbaum C."/>
            <person name="Birren B."/>
        </authorList>
    </citation>
    <scope>NUCLEOTIDE SEQUENCE</scope>
    <source>
        <strain evidence="3">R3-111a-1</strain>
    </source>
</reference>
<dbReference type="HOGENOM" id="CLU_1835301_0_0_1"/>
<keyword evidence="5" id="KW-1185">Reference proteome</keyword>
<evidence type="ECO:0000256" key="2">
    <source>
        <dbReference type="SAM" id="SignalP"/>
    </source>
</evidence>